<evidence type="ECO:0000256" key="2">
    <source>
        <dbReference type="ARBA" id="ARBA00019149"/>
    </source>
</evidence>
<dbReference type="InterPro" id="IPR009019">
    <property type="entry name" value="KH_sf_prok-type"/>
</dbReference>
<dbReference type="GO" id="GO:0043024">
    <property type="term" value="F:ribosomal small subunit binding"/>
    <property type="evidence" value="ECO:0007669"/>
    <property type="project" value="TreeGrafter"/>
</dbReference>
<dbReference type="FunFam" id="3.30.300.20:FF:000032">
    <property type="entry name" value="AGAP010622-PA-like protein"/>
    <property type="match status" value="1"/>
</dbReference>
<dbReference type="Pfam" id="PF01926">
    <property type="entry name" value="MMR_HSR1"/>
    <property type="match status" value="1"/>
</dbReference>
<dbReference type="InterPro" id="IPR006073">
    <property type="entry name" value="GTP-bd"/>
</dbReference>
<comment type="similarity">
    <text evidence="1">Belongs to the TRAFAC class TrmE-Era-EngA-EngB-Septin-like GTPase superfamily. Era GTPase family.</text>
</comment>
<dbReference type="InterPro" id="IPR030388">
    <property type="entry name" value="G_ERA_dom"/>
</dbReference>
<dbReference type="GO" id="GO:0005759">
    <property type="term" value="C:mitochondrial matrix"/>
    <property type="evidence" value="ECO:0007669"/>
    <property type="project" value="TreeGrafter"/>
</dbReference>
<sequence length="368" mass="41097">MFDKPLLILFRRALPRTSSWCRSFAIKPAEHVPDGRPDAGGSPAGQSTSEKLIKVAIIGVPNAGKSTLINHLIDHRVCPTSMKVHTTRTVSKAIQSRSNSQIILFDTPGLVGEKEMKKHQLDAGFVSSCRHAVQNSHLIGVVHDVSNTWTRNALNPVLLEVLKAHSSIPSFLILNKIDTLKSKRILLDIVKNVTNNRLESIKNYSIRKRKSTDKQEEVARKAPETEGWLHFSEIFMVSAMTGDGLKEIMSFVQSHAKTGPWEHLATEHTDQTPEELIVQSVRARLLDYLPQEIPYLLQTELEFYENIKGKIFASAVVTCPSERLERLVCGEANGKLRQITERVTSDLIETFAGPVSLTIATRIKGKEK</sequence>
<keyword evidence="3" id="KW-0547">Nucleotide-binding</keyword>
<evidence type="ECO:0000313" key="7">
    <source>
        <dbReference type="EMBL" id="CAG6485276.1"/>
    </source>
</evidence>
<dbReference type="GO" id="GO:0019843">
    <property type="term" value="F:rRNA binding"/>
    <property type="evidence" value="ECO:0007669"/>
    <property type="project" value="TreeGrafter"/>
</dbReference>
<dbReference type="PANTHER" id="PTHR42698:SF1">
    <property type="entry name" value="GTPASE ERA, MITOCHONDRIAL"/>
    <property type="match status" value="1"/>
</dbReference>
<accession>A0A8D8FVL9</accession>
<evidence type="ECO:0000259" key="6">
    <source>
        <dbReference type="Pfam" id="PF01926"/>
    </source>
</evidence>
<dbReference type="InterPro" id="IPR015946">
    <property type="entry name" value="KH_dom-like_a/b"/>
</dbReference>
<dbReference type="Gene3D" id="3.30.300.20">
    <property type="match status" value="1"/>
</dbReference>
<dbReference type="CDD" id="cd04163">
    <property type="entry name" value="Era"/>
    <property type="match status" value="1"/>
</dbReference>
<dbReference type="Gene3D" id="3.40.50.300">
    <property type="entry name" value="P-loop containing nucleotide triphosphate hydrolases"/>
    <property type="match status" value="1"/>
</dbReference>
<evidence type="ECO:0000256" key="4">
    <source>
        <dbReference type="ARBA" id="ARBA00023134"/>
    </source>
</evidence>
<dbReference type="InterPro" id="IPR027417">
    <property type="entry name" value="P-loop_NTPase"/>
</dbReference>
<proteinExistence type="inferred from homology"/>
<feature type="domain" description="G" evidence="6">
    <location>
        <begin position="54"/>
        <end position="176"/>
    </location>
</feature>
<protein>
    <recommendedName>
        <fullName evidence="2">GTPase Era, mitochondrial</fullName>
    </recommendedName>
    <alternativeName>
        <fullName evidence="5">ERA-like protein 1</fullName>
    </alternativeName>
</protein>
<dbReference type="GO" id="GO:0005525">
    <property type="term" value="F:GTP binding"/>
    <property type="evidence" value="ECO:0007669"/>
    <property type="project" value="UniProtKB-KW"/>
</dbReference>
<name>A0A8D8FVL9_CULPI</name>
<dbReference type="SUPFAM" id="SSF54814">
    <property type="entry name" value="Prokaryotic type KH domain (KH-domain type II)"/>
    <property type="match status" value="1"/>
</dbReference>
<keyword evidence="4" id="KW-0342">GTP-binding</keyword>
<dbReference type="PRINTS" id="PR00326">
    <property type="entry name" value="GTP1OBG"/>
</dbReference>
<dbReference type="GO" id="GO:0000028">
    <property type="term" value="P:ribosomal small subunit assembly"/>
    <property type="evidence" value="ECO:0007669"/>
    <property type="project" value="TreeGrafter"/>
</dbReference>
<dbReference type="InterPro" id="IPR005662">
    <property type="entry name" value="GTPase_Era-like"/>
</dbReference>
<dbReference type="EMBL" id="HBUE01100890">
    <property type="protein sequence ID" value="CAG6485276.1"/>
    <property type="molecule type" value="Transcribed_RNA"/>
</dbReference>
<dbReference type="AlphaFoldDB" id="A0A8D8FVL9"/>
<dbReference type="NCBIfam" id="TIGR00231">
    <property type="entry name" value="small_GTP"/>
    <property type="match status" value="1"/>
</dbReference>
<reference evidence="7" key="1">
    <citation type="submission" date="2021-05" db="EMBL/GenBank/DDBJ databases">
        <authorList>
            <person name="Alioto T."/>
            <person name="Alioto T."/>
            <person name="Gomez Garrido J."/>
        </authorList>
    </citation>
    <scope>NUCLEOTIDE SEQUENCE</scope>
</reference>
<evidence type="ECO:0000256" key="3">
    <source>
        <dbReference type="ARBA" id="ARBA00022741"/>
    </source>
</evidence>
<evidence type="ECO:0000256" key="1">
    <source>
        <dbReference type="ARBA" id="ARBA00007921"/>
    </source>
</evidence>
<dbReference type="PANTHER" id="PTHR42698">
    <property type="entry name" value="GTPASE ERA"/>
    <property type="match status" value="1"/>
</dbReference>
<organism evidence="7">
    <name type="scientific">Culex pipiens</name>
    <name type="common">House mosquito</name>
    <dbReference type="NCBI Taxonomy" id="7175"/>
    <lineage>
        <taxon>Eukaryota</taxon>
        <taxon>Metazoa</taxon>
        <taxon>Ecdysozoa</taxon>
        <taxon>Arthropoda</taxon>
        <taxon>Hexapoda</taxon>
        <taxon>Insecta</taxon>
        <taxon>Pterygota</taxon>
        <taxon>Neoptera</taxon>
        <taxon>Endopterygota</taxon>
        <taxon>Diptera</taxon>
        <taxon>Nematocera</taxon>
        <taxon>Culicoidea</taxon>
        <taxon>Culicidae</taxon>
        <taxon>Culicinae</taxon>
        <taxon>Culicini</taxon>
        <taxon>Culex</taxon>
        <taxon>Culex</taxon>
    </lineage>
</organism>
<dbReference type="InterPro" id="IPR005225">
    <property type="entry name" value="Small_GTP-bd"/>
</dbReference>
<evidence type="ECO:0000256" key="5">
    <source>
        <dbReference type="ARBA" id="ARBA00030975"/>
    </source>
</evidence>
<dbReference type="SUPFAM" id="SSF52540">
    <property type="entry name" value="P-loop containing nucleoside triphosphate hydrolases"/>
    <property type="match status" value="1"/>
</dbReference>